<reference evidence="17 18" key="1">
    <citation type="submission" date="2017-08" db="EMBL/GenBank/DDBJ databases">
        <title>Acidophilic green algal genome provides insights into adaptation to an acidic environment.</title>
        <authorList>
            <person name="Hirooka S."/>
            <person name="Hirose Y."/>
            <person name="Kanesaki Y."/>
            <person name="Higuchi S."/>
            <person name="Fujiwara T."/>
            <person name="Onuma R."/>
            <person name="Era A."/>
            <person name="Ohbayashi R."/>
            <person name="Uzuka A."/>
            <person name="Nozaki H."/>
            <person name="Yoshikawa H."/>
            <person name="Miyagishima S.Y."/>
        </authorList>
    </citation>
    <scope>NUCLEOTIDE SEQUENCE [LARGE SCALE GENOMIC DNA]</scope>
    <source>
        <strain evidence="17 18">NIES-2499</strain>
    </source>
</reference>
<proteinExistence type="inferred from homology"/>
<evidence type="ECO:0000256" key="10">
    <source>
        <dbReference type="ARBA" id="ARBA00023002"/>
    </source>
</evidence>
<name>A0A250XIB0_9CHLO</name>
<keyword evidence="5" id="KW-0812">Transmembrane</keyword>
<keyword evidence="8" id="KW-0735">Signal-anchor</keyword>
<dbReference type="PANTHER" id="PTHR10869:SF238">
    <property type="entry name" value="PROLYL 4-HYDROXYLASE 6-RELATED"/>
    <property type="match status" value="1"/>
</dbReference>
<evidence type="ECO:0000256" key="13">
    <source>
        <dbReference type="ARBA" id="ARBA00023180"/>
    </source>
</evidence>
<comment type="cofactor">
    <cofactor evidence="1">
        <name>L-ascorbate</name>
        <dbReference type="ChEBI" id="CHEBI:38290"/>
    </cofactor>
</comment>
<keyword evidence="12" id="KW-0472">Membrane</keyword>
<dbReference type="FunFam" id="2.60.120.620:FF:000002">
    <property type="entry name" value="Prolyl 4-hydroxylase 4"/>
    <property type="match status" value="1"/>
</dbReference>
<evidence type="ECO:0000256" key="2">
    <source>
        <dbReference type="ARBA" id="ARBA00004648"/>
    </source>
</evidence>
<comment type="similarity">
    <text evidence="3">Belongs to the P4HA family.</text>
</comment>
<dbReference type="InterPro" id="IPR005123">
    <property type="entry name" value="Oxoglu/Fe-dep_dioxygenase_dom"/>
</dbReference>
<evidence type="ECO:0000313" key="18">
    <source>
        <dbReference type="Proteomes" id="UP000232323"/>
    </source>
</evidence>
<evidence type="ECO:0000256" key="12">
    <source>
        <dbReference type="ARBA" id="ARBA00023136"/>
    </source>
</evidence>
<feature type="domain" description="Fe2OG dioxygenase" evidence="16">
    <location>
        <begin position="112"/>
        <end position="236"/>
    </location>
</feature>
<keyword evidence="7" id="KW-0223">Dioxygenase</keyword>
<comment type="subcellular location">
    <subcellularLocation>
        <location evidence="2">Endoplasmic reticulum membrane</location>
        <topology evidence="2">Single-pass type II membrane protein</topology>
    </subcellularLocation>
</comment>
<dbReference type="SMART" id="SM00702">
    <property type="entry name" value="P4Hc"/>
    <property type="match status" value="1"/>
</dbReference>
<dbReference type="Pfam" id="PF13640">
    <property type="entry name" value="2OG-FeII_Oxy_3"/>
    <property type="match status" value="1"/>
</dbReference>
<dbReference type="InterPro" id="IPR006620">
    <property type="entry name" value="Pro_4_hyd_alph"/>
</dbReference>
<dbReference type="OrthoDB" id="420380at2759"/>
<feature type="signal peptide" evidence="15">
    <location>
        <begin position="1"/>
        <end position="21"/>
    </location>
</feature>
<keyword evidence="11" id="KW-0408">Iron</keyword>
<evidence type="ECO:0000256" key="14">
    <source>
        <dbReference type="ARBA" id="ARBA00049169"/>
    </source>
</evidence>
<evidence type="ECO:0000259" key="16">
    <source>
        <dbReference type="PROSITE" id="PS51471"/>
    </source>
</evidence>
<dbReference type="PANTHER" id="PTHR10869">
    <property type="entry name" value="PROLYL 4-HYDROXYLASE ALPHA SUBUNIT"/>
    <property type="match status" value="1"/>
</dbReference>
<keyword evidence="10" id="KW-0560">Oxidoreductase</keyword>
<evidence type="ECO:0000256" key="8">
    <source>
        <dbReference type="ARBA" id="ARBA00022968"/>
    </source>
</evidence>
<evidence type="ECO:0000256" key="15">
    <source>
        <dbReference type="SAM" id="SignalP"/>
    </source>
</evidence>
<keyword evidence="18" id="KW-1185">Reference proteome</keyword>
<evidence type="ECO:0000256" key="5">
    <source>
        <dbReference type="ARBA" id="ARBA00022692"/>
    </source>
</evidence>
<gene>
    <name evidence="17" type="ORF">CEUSTIGMA_g10253.t1</name>
</gene>
<sequence length="316" mass="35202">MDIGKTLGILILSLGCFSAVGQKYETTRNTSFMETVDADARIFVWHHFLSDDECDYIRQKAEKRLERSGVVDTGNGGSQISDIRTSDGMFFARAEDEVIEAIEKRLSDWTLTPVHAGEGLQVLRYRKDQKYDAHWDYFFDKVNSVNGGNRYATVLMYLAAADDGGETVFPKVPAPNGINADFSDCAKYSLAVKPKKGDAILFHSMNATGELEERSMHGACPVLKGEKWSMTKWIHGSHYYMGGDKYDLQNQEYTRLLNVFKAGGNHANGTFSALCNVQSYSSRKCRSGRILSGTQHDVDSESSERVLQASKITLVA</sequence>
<evidence type="ECO:0000256" key="4">
    <source>
        <dbReference type="ARBA" id="ARBA00012269"/>
    </source>
</evidence>
<evidence type="ECO:0000313" key="17">
    <source>
        <dbReference type="EMBL" id="GAX82827.1"/>
    </source>
</evidence>
<dbReference type="InterPro" id="IPR044862">
    <property type="entry name" value="Pro_4_hyd_alph_FE2OG_OXY"/>
</dbReference>
<comment type="caution">
    <text evidence="17">The sequence shown here is derived from an EMBL/GenBank/DDBJ whole genome shotgun (WGS) entry which is preliminary data.</text>
</comment>
<dbReference type="AlphaFoldDB" id="A0A250XIB0"/>
<organism evidence="17 18">
    <name type="scientific">Chlamydomonas eustigma</name>
    <dbReference type="NCBI Taxonomy" id="1157962"/>
    <lineage>
        <taxon>Eukaryota</taxon>
        <taxon>Viridiplantae</taxon>
        <taxon>Chlorophyta</taxon>
        <taxon>core chlorophytes</taxon>
        <taxon>Chlorophyceae</taxon>
        <taxon>CS clade</taxon>
        <taxon>Chlamydomonadales</taxon>
        <taxon>Chlamydomonadaceae</taxon>
        <taxon>Chlamydomonas</taxon>
    </lineage>
</organism>
<dbReference type="STRING" id="1157962.A0A250XIB0"/>
<dbReference type="Proteomes" id="UP000232323">
    <property type="component" value="Unassembled WGS sequence"/>
</dbReference>
<keyword evidence="13" id="KW-0325">Glycoprotein</keyword>
<evidence type="ECO:0000256" key="6">
    <source>
        <dbReference type="ARBA" id="ARBA00022723"/>
    </source>
</evidence>
<dbReference type="GO" id="GO:0005506">
    <property type="term" value="F:iron ion binding"/>
    <property type="evidence" value="ECO:0007669"/>
    <property type="project" value="InterPro"/>
</dbReference>
<dbReference type="GO" id="GO:0004656">
    <property type="term" value="F:procollagen-proline 4-dioxygenase activity"/>
    <property type="evidence" value="ECO:0007669"/>
    <property type="project" value="UniProtKB-EC"/>
</dbReference>
<evidence type="ECO:0000256" key="1">
    <source>
        <dbReference type="ARBA" id="ARBA00001961"/>
    </source>
</evidence>
<dbReference type="EC" id="1.14.11.2" evidence="4"/>
<protein>
    <recommendedName>
        <fullName evidence="4">procollagen-proline 4-dioxygenase</fullName>
        <ecNumber evidence="4">1.14.11.2</ecNumber>
    </recommendedName>
</protein>
<dbReference type="PROSITE" id="PS51257">
    <property type="entry name" value="PROKAR_LIPOPROTEIN"/>
    <property type="match status" value="1"/>
</dbReference>
<dbReference type="PROSITE" id="PS51471">
    <property type="entry name" value="FE2OG_OXY"/>
    <property type="match status" value="1"/>
</dbReference>
<dbReference type="InterPro" id="IPR045054">
    <property type="entry name" value="P4HA-like"/>
</dbReference>
<comment type="catalytic activity">
    <reaction evidence="14">
        <text>L-prolyl-[collagen] + 2-oxoglutarate + O2 = trans-4-hydroxy-L-prolyl-[collagen] + succinate + CO2</text>
        <dbReference type="Rhea" id="RHEA:18945"/>
        <dbReference type="Rhea" id="RHEA-COMP:11676"/>
        <dbReference type="Rhea" id="RHEA-COMP:11680"/>
        <dbReference type="ChEBI" id="CHEBI:15379"/>
        <dbReference type="ChEBI" id="CHEBI:16526"/>
        <dbReference type="ChEBI" id="CHEBI:16810"/>
        <dbReference type="ChEBI" id="CHEBI:30031"/>
        <dbReference type="ChEBI" id="CHEBI:50342"/>
        <dbReference type="ChEBI" id="CHEBI:61965"/>
        <dbReference type="EC" id="1.14.11.2"/>
    </reaction>
</comment>
<dbReference type="EMBL" id="BEGY01000086">
    <property type="protein sequence ID" value="GAX82827.1"/>
    <property type="molecule type" value="Genomic_DNA"/>
</dbReference>
<keyword evidence="15" id="KW-0732">Signal</keyword>
<keyword evidence="6" id="KW-0479">Metal-binding</keyword>
<evidence type="ECO:0000256" key="3">
    <source>
        <dbReference type="ARBA" id="ARBA00006511"/>
    </source>
</evidence>
<feature type="chain" id="PRO_5012264755" description="procollagen-proline 4-dioxygenase" evidence="15">
    <location>
        <begin position="22"/>
        <end position="316"/>
    </location>
</feature>
<accession>A0A250XIB0</accession>
<dbReference type="Gene3D" id="2.60.120.620">
    <property type="entry name" value="q2cbj1_9rhob like domain"/>
    <property type="match status" value="1"/>
</dbReference>
<dbReference type="GO" id="GO:0005789">
    <property type="term" value="C:endoplasmic reticulum membrane"/>
    <property type="evidence" value="ECO:0007669"/>
    <property type="project" value="UniProtKB-SubCell"/>
</dbReference>
<keyword evidence="9" id="KW-1133">Transmembrane helix</keyword>
<evidence type="ECO:0000256" key="9">
    <source>
        <dbReference type="ARBA" id="ARBA00022989"/>
    </source>
</evidence>
<evidence type="ECO:0000256" key="7">
    <source>
        <dbReference type="ARBA" id="ARBA00022964"/>
    </source>
</evidence>
<evidence type="ECO:0000256" key="11">
    <source>
        <dbReference type="ARBA" id="ARBA00023004"/>
    </source>
</evidence>
<dbReference type="GO" id="GO:0031418">
    <property type="term" value="F:L-ascorbic acid binding"/>
    <property type="evidence" value="ECO:0007669"/>
    <property type="project" value="InterPro"/>
</dbReference>